<dbReference type="HOGENOM" id="CLU_039613_6_0_11"/>
<evidence type="ECO:0000256" key="3">
    <source>
        <dbReference type="ARBA" id="ARBA00023125"/>
    </source>
</evidence>
<reference evidence="6 7" key="1">
    <citation type="journal article" date="2007" name="Genome Res.">
        <title>Genome characteristics of facultatively symbiotic Frankia sp. strains reflect host range and host plant biogeography.</title>
        <authorList>
            <person name="Normand P."/>
            <person name="Lapierre P."/>
            <person name="Tisa L.S."/>
            <person name="Gogarten J.P."/>
            <person name="Alloisio N."/>
            <person name="Bagnarol E."/>
            <person name="Bassi C.A."/>
            <person name="Berry A.M."/>
            <person name="Bickhart D.M."/>
            <person name="Choisne N."/>
            <person name="Couloux A."/>
            <person name="Cournoyer B."/>
            <person name="Cruveiller S."/>
            <person name="Daubin V."/>
            <person name="Demange N."/>
            <person name="Francino M.P."/>
            <person name="Goltsman E."/>
            <person name="Huang Y."/>
            <person name="Kopp O.R."/>
            <person name="Labarre L."/>
            <person name="Lapidus A."/>
            <person name="Lavire C."/>
            <person name="Marechal J."/>
            <person name="Martinez M."/>
            <person name="Mastronunzio J.E."/>
            <person name="Mullin B.C."/>
            <person name="Niemann J."/>
            <person name="Pujic P."/>
            <person name="Rawnsley T."/>
            <person name="Rouy Z."/>
            <person name="Schenowitz C."/>
            <person name="Sellstedt A."/>
            <person name="Tavares F."/>
            <person name="Tomkins J.P."/>
            <person name="Vallenet D."/>
            <person name="Valverde C."/>
            <person name="Wall L.G."/>
            <person name="Wang Y."/>
            <person name="Medigue C."/>
            <person name="Benson D.R."/>
        </authorList>
    </citation>
    <scope>NUCLEOTIDE SEQUENCE [LARGE SCALE GENOMIC DNA]</scope>
    <source>
        <strain evidence="7">DSM 45986 / CECT 9034 / ACN14a</strain>
    </source>
</reference>
<comment type="similarity">
    <text evidence="1">Belongs to the LysR transcriptional regulatory family.</text>
</comment>
<dbReference type="Gene3D" id="3.40.190.10">
    <property type="entry name" value="Periplasmic binding protein-like II"/>
    <property type="match status" value="2"/>
</dbReference>
<dbReference type="Pfam" id="PF03466">
    <property type="entry name" value="LysR_substrate"/>
    <property type="match status" value="1"/>
</dbReference>
<dbReference type="InterPro" id="IPR036388">
    <property type="entry name" value="WH-like_DNA-bd_sf"/>
</dbReference>
<dbReference type="CDD" id="cd08423">
    <property type="entry name" value="PBP2_LTTR_like_6"/>
    <property type="match status" value="1"/>
</dbReference>
<dbReference type="FunFam" id="1.10.10.10:FF:000001">
    <property type="entry name" value="LysR family transcriptional regulator"/>
    <property type="match status" value="1"/>
</dbReference>
<evidence type="ECO:0000259" key="5">
    <source>
        <dbReference type="PROSITE" id="PS50931"/>
    </source>
</evidence>
<keyword evidence="2" id="KW-0805">Transcription regulation</keyword>
<dbReference type="STRING" id="326424.FRAAL1393"/>
<dbReference type="Proteomes" id="UP000000657">
    <property type="component" value="Chromosome"/>
</dbReference>
<evidence type="ECO:0000313" key="7">
    <source>
        <dbReference type="Proteomes" id="UP000000657"/>
    </source>
</evidence>
<dbReference type="InterPro" id="IPR005119">
    <property type="entry name" value="LysR_subst-bd"/>
</dbReference>
<feature type="domain" description="HTH lysR-type" evidence="5">
    <location>
        <begin position="2"/>
        <end position="59"/>
    </location>
</feature>
<dbReference type="GO" id="GO:0003677">
    <property type="term" value="F:DNA binding"/>
    <property type="evidence" value="ECO:0007669"/>
    <property type="project" value="UniProtKB-KW"/>
</dbReference>
<protein>
    <submittedName>
        <fullName evidence="6">LysR-family transcriptional regulator</fullName>
    </submittedName>
</protein>
<dbReference type="OrthoDB" id="4131546at2"/>
<dbReference type="RefSeq" id="WP_011602589.1">
    <property type="nucleotide sequence ID" value="NC_008278.1"/>
</dbReference>
<keyword evidence="7" id="KW-1185">Reference proteome</keyword>
<dbReference type="SUPFAM" id="SSF46785">
    <property type="entry name" value="Winged helix' DNA-binding domain"/>
    <property type="match status" value="1"/>
</dbReference>
<evidence type="ECO:0000256" key="4">
    <source>
        <dbReference type="ARBA" id="ARBA00023163"/>
    </source>
</evidence>
<dbReference type="InterPro" id="IPR036390">
    <property type="entry name" value="WH_DNA-bd_sf"/>
</dbReference>
<dbReference type="GO" id="GO:0032993">
    <property type="term" value="C:protein-DNA complex"/>
    <property type="evidence" value="ECO:0007669"/>
    <property type="project" value="TreeGrafter"/>
</dbReference>
<dbReference type="Pfam" id="PF00126">
    <property type="entry name" value="HTH_1"/>
    <property type="match status" value="1"/>
</dbReference>
<dbReference type="eggNOG" id="COG0583">
    <property type="taxonomic scope" value="Bacteria"/>
</dbReference>
<dbReference type="KEGG" id="fal:FRAAL1393"/>
<sequence length="301" mass="32300">MLNLERLRVLCLVARYGSVGAAADRLHVTASSVSQQIAKLERETGAELLFRQGRGVRLTDAATLLVDHAERILSMMGEAEAHLHAQLGKVVGTLTVGAFPTAARGLLPAALRLLGERHPDLAVRVEEMDFASPLVRVGRGELDLGLVQDWENAPLTLPTGVHRATLMADVAQVALPADHPLAGPGRDWVAIDEVLGERWISRTMGSTCHDWLVHTMRAHGAQPRIEHTVIEYPTQLAMVAAGMGLAMVPRLGQGPLPAGVRVLPLRPVLGRSIHAVWRADNAGRPAVRHAVAALRAVARSA</sequence>
<evidence type="ECO:0000313" key="6">
    <source>
        <dbReference type="EMBL" id="CAJ60052.1"/>
    </source>
</evidence>
<dbReference type="GO" id="GO:0003700">
    <property type="term" value="F:DNA-binding transcription factor activity"/>
    <property type="evidence" value="ECO:0007669"/>
    <property type="project" value="InterPro"/>
</dbReference>
<evidence type="ECO:0000256" key="2">
    <source>
        <dbReference type="ARBA" id="ARBA00023015"/>
    </source>
</evidence>
<accession>Q0RQX1</accession>
<gene>
    <name evidence="6" type="ordered locus">FRAAL1393</name>
</gene>
<dbReference type="SUPFAM" id="SSF53850">
    <property type="entry name" value="Periplasmic binding protein-like II"/>
    <property type="match status" value="1"/>
</dbReference>
<evidence type="ECO:0000256" key="1">
    <source>
        <dbReference type="ARBA" id="ARBA00009437"/>
    </source>
</evidence>
<organism evidence="6 7">
    <name type="scientific">Frankia alni (strain DSM 45986 / CECT 9034 / ACN14a)</name>
    <dbReference type="NCBI Taxonomy" id="326424"/>
    <lineage>
        <taxon>Bacteria</taxon>
        <taxon>Bacillati</taxon>
        <taxon>Actinomycetota</taxon>
        <taxon>Actinomycetes</taxon>
        <taxon>Frankiales</taxon>
        <taxon>Frankiaceae</taxon>
        <taxon>Frankia</taxon>
    </lineage>
</organism>
<dbReference type="PANTHER" id="PTHR30346:SF29">
    <property type="entry name" value="LYSR SUBSTRATE-BINDING"/>
    <property type="match status" value="1"/>
</dbReference>
<keyword evidence="3" id="KW-0238">DNA-binding</keyword>
<dbReference type="PANTHER" id="PTHR30346">
    <property type="entry name" value="TRANSCRIPTIONAL DUAL REGULATOR HCAR-RELATED"/>
    <property type="match status" value="1"/>
</dbReference>
<dbReference type="Gene3D" id="1.10.10.10">
    <property type="entry name" value="Winged helix-like DNA-binding domain superfamily/Winged helix DNA-binding domain"/>
    <property type="match status" value="1"/>
</dbReference>
<name>Q0RQX1_FRAAA</name>
<dbReference type="InterPro" id="IPR000847">
    <property type="entry name" value="LysR_HTH_N"/>
</dbReference>
<proteinExistence type="inferred from homology"/>
<dbReference type="PROSITE" id="PS50931">
    <property type="entry name" value="HTH_LYSR"/>
    <property type="match status" value="1"/>
</dbReference>
<keyword evidence="4" id="KW-0804">Transcription</keyword>
<dbReference type="AlphaFoldDB" id="Q0RQX1"/>
<dbReference type="EMBL" id="CT573213">
    <property type="protein sequence ID" value="CAJ60052.1"/>
    <property type="molecule type" value="Genomic_DNA"/>
</dbReference>